<dbReference type="InterPro" id="IPR000182">
    <property type="entry name" value="GNAT_dom"/>
</dbReference>
<gene>
    <name evidence="4" type="ORF">C7383_102183</name>
</gene>
<dbReference type="InterPro" id="IPR016181">
    <property type="entry name" value="Acyl_CoA_acyltransferase"/>
</dbReference>
<evidence type="ECO:0000259" key="3">
    <source>
        <dbReference type="PROSITE" id="PS51186"/>
    </source>
</evidence>
<comment type="caution">
    <text evidence="4">The sequence shown here is derived from an EMBL/GenBank/DDBJ whole genome shotgun (WGS) entry which is preliminary data.</text>
</comment>
<name>A0AB73T7Y0_9FIRM</name>
<dbReference type="SUPFAM" id="SSF55729">
    <property type="entry name" value="Acyl-CoA N-acyltransferases (Nat)"/>
    <property type="match status" value="2"/>
</dbReference>
<sequence length="291" mass="32388">MGYEIRTLSVLDDRQKAEIEALEDQIYGEEVLQNRIWLSSELNFDRKLDCFFMGYEDGLLVSFLNLFMPDKREGEVTGFTRTGSRGRGYFTALLDRAGEVLRSAGVPDFLFAVEPASPAGMKYLQGLGTAEHSHTEYTMECGPSYAPLGEGIILKQLSEENTADFMSVAEEEYGSDGGGAAAILASETREGYILYDGSEPAAIFNLEYGENIYLCGVVVKKAMRGLGYGSQAVRAALNMAEEQKKKVVLDVDSKNPPALNLYRKYGFAPVFEVRYFRQRLQRGSEEGRQEC</sequence>
<dbReference type="Pfam" id="PF00583">
    <property type="entry name" value="Acetyltransf_1"/>
    <property type="match status" value="1"/>
</dbReference>
<dbReference type="RefSeq" id="WP_109624994.1">
    <property type="nucleotide sequence ID" value="NZ_JANKBI010000005.1"/>
</dbReference>
<accession>A0AB73T7Y0</accession>
<dbReference type="Gene3D" id="3.40.630.30">
    <property type="match status" value="2"/>
</dbReference>
<protein>
    <submittedName>
        <fullName evidence="4">Ribosomal protein S18 acetylase RimI-like enzyme</fullName>
    </submittedName>
</protein>
<organism evidence="4 5">
    <name type="scientific">Murimonas intestini</name>
    <dbReference type="NCBI Taxonomy" id="1337051"/>
    <lineage>
        <taxon>Bacteria</taxon>
        <taxon>Bacillati</taxon>
        <taxon>Bacillota</taxon>
        <taxon>Clostridia</taxon>
        <taxon>Lachnospirales</taxon>
        <taxon>Lachnospiraceae</taxon>
        <taxon>Murimonas</taxon>
    </lineage>
</organism>
<evidence type="ECO:0000313" key="4">
    <source>
        <dbReference type="EMBL" id="PWJ78050.1"/>
    </source>
</evidence>
<reference evidence="4 5" key="1">
    <citation type="submission" date="2018-05" db="EMBL/GenBank/DDBJ databases">
        <authorList>
            <person name="Goeker M."/>
            <person name="Huntemann M."/>
            <person name="Clum A."/>
            <person name="Pillay M."/>
            <person name="Palaniappan K."/>
            <person name="Varghese N."/>
            <person name="Mikhailova N."/>
            <person name="Stamatis D."/>
            <person name="Reddy T."/>
            <person name="Daum C."/>
            <person name="Shapiro N."/>
            <person name="Ivanova N."/>
            <person name="Kyrpides N."/>
            <person name="Woyke T."/>
        </authorList>
    </citation>
    <scope>NUCLEOTIDE SEQUENCE [LARGE SCALE GENOMIC DNA]</scope>
    <source>
        <strain evidence="4 5">DSM 26524</strain>
    </source>
</reference>
<keyword evidence="2" id="KW-0012">Acyltransferase</keyword>
<proteinExistence type="predicted"/>
<keyword evidence="1" id="KW-0808">Transferase</keyword>
<evidence type="ECO:0000256" key="2">
    <source>
        <dbReference type="ARBA" id="ARBA00023315"/>
    </source>
</evidence>
<dbReference type="Proteomes" id="UP000245412">
    <property type="component" value="Unassembled WGS sequence"/>
</dbReference>
<feature type="domain" description="N-acetyltransferase" evidence="3">
    <location>
        <begin position="152"/>
        <end position="281"/>
    </location>
</feature>
<dbReference type="PANTHER" id="PTHR43877">
    <property type="entry name" value="AMINOALKYLPHOSPHONATE N-ACETYLTRANSFERASE-RELATED-RELATED"/>
    <property type="match status" value="1"/>
</dbReference>
<evidence type="ECO:0000256" key="1">
    <source>
        <dbReference type="ARBA" id="ARBA00022679"/>
    </source>
</evidence>
<dbReference type="InterPro" id="IPR050832">
    <property type="entry name" value="Bact_Acetyltransf"/>
</dbReference>
<keyword evidence="5" id="KW-1185">Reference proteome</keyword>
<feature type="domain" description="N-acetyltransferase" evidence="3">
    <location>
        <begin position="3"/>
        <end position="142"/>
    </location>
</feature>
<evidence type="ECO:0000313" key="5">
    <source>
        <dbReference type="Proteomes" id="UP000245412"/>
    </source>
</evidence>
<dbReference type="CDD" id="cd04301">
    <property type="entry name" value="NAT_SF"/>
    <property type="match status" value="1"/>
</dbReference>
<dbReference type="PROSITE" id="PS51186">
    <property type="entry name" value="GNAT"/>
    <property type="match status" value="2"/>
</dbReference>
<dbReference type="EMBL" id="QGGY01000002">
    <property type="protein sequence ID" value="PWJ78050.1"/>
    <property type="molecule type" value="Genomic_DNA"/>
</dbReference>
<dbReference type="GO" id="GO:0016747">
    <property type="term" value="F:acyltransferase activity, transferring groups other than amino-acyl groups"/>
    <property type="evidence" value="ECO:0007669"/>
    <property type="project" value="InterPro"/>
</dbReference>
<dbReference type="AlphaFoldDB" id="A0AB73T7Y0"/>